<evidence type="ECO:0000313" key="3">
    <source>
        <dbReference type="Proteomes" id="UP000799757"/>
    </source>
</evidence>
<gene>
    <name evidence="2" type="ORF">K505DRAFT_329104</name>
</gene>
<organism evidence="2 3">
    <name type="scientific">Melanomma pulvis-pyrius CBS 109.77</name>
    <dbReference type="NCBI Taxonomy" id="1314802"/>
    <lineage>
        <taxon>Eukaryota</taxon>
        <taxon>Fungi</taxon>
        <taxon>Dikarya</taxon>
        <taxon>Ascomycota</taxon>
        <taxon>Pezizomycotina</taxon>
        <taxon>Dothideomycetes</taxon>
        <taxon>Pleosporomycetidae</taxon>
        <taxon>Pleosporales</taxon>
        <taxon>Melanommataceae</taxon>
        <taxon>Melanomma</taxon>
    </lineage>
</organism>
<keyword evidence="3" id="KW-1185">Reference proteome</keyword>
<keyword evidence="1" id="KW-0812">Transmembrane</keyword>
<feature type="transmembrane region" description="Helical" evidence="1">
    <location>
        <begin position="30"/>
        <end position="48"/>
    </location>
</feature>
<name>A0A6A6WW88_9PLEO</name>
<keyword evidence="1" id="KW-0472">Membrane</keyword>
<dbReference type="Proteomes" id="UP000799757">
    <property type="component" value="Unassembled WGS sequence"/>
</dbReference>
<evidence type="ECO:0000313" key="2">
    <source>
        <dbReference type="EMBL" id="KAF2788205.1"/>
    </source>
</evidence>
<sequence length="71" mass="8073">MHSNQNLDMAASSMCNFSEASGRPLYLTEIPVHLGILVLVLVLVLLYPSHSHVQPSARPKELKWQKQKYKK</sequence>
<evidence type="ECO:0000256" key="1">
    <source>
        <dbReference type="SAM" id="Phobius"/>
    </source>
</evidence>
<protein>
    <submittedName>
        <fullName evidence="2">Uncharacterized protein</fullName>
    </submittedName>
</protein>
<dbReference type="EMBL" id="MU002237">
    <property type="protein sequence ID" value="KAF2788205.1"/>
    <property type="molecule type" value="Genomic_DNA"/>
</dbReference>
<dbReference type="AlphaFoldDB" id="A0A6A6WW88"/>
<keyword evidence="1" id="KW-1133">Transmembrane helix</keyword>
<accession>A0A6A6WW88</accession>
<reference evidence="2" key="1">
    <citation type="journal article" date="2020" name="Stud. Mycol.">
        <title>101 Dothideomycetes genomes: a test case for predicting lifestyles and emergence of pathogens.</title>
        <authorList>
            <person name="Haridas S."/>
            <person name="Albert R."/>
            <person name="Binder M."/>
            <person name="Bloem J."/>
            <person name="Labutti K."/>
            <person name="Salamov A."/>
            <person name="Andreopoulos B."/>
            <person name="Baker S."/>
            <person name="Barry K."/>
            <person name="Bills G."/>
            <person name="Bluhm B."/>
            <person name="Cannon C."/>
            <person name="Castanera R."/>
            <person name="Culley D."/>
            <person name="Daum C."/>
            <person name="Ezra D."/>
            <person name="Gonzalez J."/>
            <person name="Henrissat B."/>
            <person name="Kuo A."/>
            <person name="Liang C."/>
            <person name="Lipzen A."/>
            <person name="Lutzoni F."/>
            <person name="Magnuson J."/>
            <person name="Mondo S."/>
            <person name="Nolan M."/>
            <person name="Ohm R."/>
            <person name="Pangilinan J."/>
            <person name="Park H.-J."/>
            <person name="Ramirez L."/>
            <person name="Alfaro M."/>
            <person name="Sun H."/>
            <person name="Tritt A."/>
            <person name="Yoshinaga Y."/>
            <person name="Zwiers L.-H."/>
            <person name="Turgeon B."/>
            <person name="Goodwin S."/>
            <person name="Spatafora J."/>
            <person name="Crous P."/>
            <person name="Grigoriev I."/>
        </authorList>
    </citation>
    <scope>NUCLEOTIDE SEQUENCE</scope>
    <source>
        <strain evidence="2">CBS 109.77</strain>
    </source>
</reference>
<proteinExistence type="predicted"/>